<keyword evidence="1" id="KW-0597">Phosphoprotein</keyword>
<proteinExistence type="predicted"/>
<evidence type="ECO:0000259" key="6">
    <source>
        <dbReference type="Pfam" id="PF14689"/>
    </source>
</evidence>
<dbReference type="CDD" id="cd16935">
    <property type="entry name" value="HATPase_AgrC-ComD-like"/>
    <property type="match status" value="1"/>
</dbReference>
<sequence length="437" mass="50389">MDIWDSIEFMVNIIDVSLLLYFTYIILGKSRLPYKRAAAAVVLQSAINTILNGCFGIGNLISFSLMYFSTGVIYHLLFGWNLIKIYICSIIGLLIMGIGEMAAMAAVLCIGKASAYWFYHPNIHRMTAVILSKALSLLIIYSNKDRFKNIDKIEDIRLYQFALITGFNVLIGFIAFWFYKYTYITRGYKSWYIILMSLASISFSITVLSILRKISDQLKKEAEWKLKEREFERQRFYISAIEDMLKQIKAQRHDFNHHISCIYGLLRMGKTDEAKAYMERLTEDLSSFNNIISAGDPIVSSILNTKMEKAYKEHIKCDIDISIPHKLNLEFWVISIVLGNLLDNAVEACTNMPEDMRRIAVRIHIRQDHLIIKVSNSKDRKIIMPESSIDENYSTKEDKANHGFGLPNIKKTVENMNGFIEIKDMEDTFEVDIAIPY</sequence>
<dbReference type="InterPro" id="IPR032834">
    <property type="entry name" value="NatK-like_C"/>
</dbReference>
<feature type="transmembrane region" description="Helical" evidence="4">
    <location>
        <begin position="161"/>
        <end position="179"/>
    </location>
</feature>
<accession>A0ABT1NKL8</accession>
<evidence type="ECO:0000256" key="1">
    <source>
        <dbReference type="ARBA" id="ARBA00022553"/>
    </source>
</evidence>
<gene>
    <name evidence="7" type="ORF">LJD61_19950</name>
</gene>
<keyword evidence="8" id="KW-1185">Reference proteome</keyword>
<dbReference type="SUPFAM" id="SSF55874">
    <property type="entry name" value="ATPase domain of HSP90 chaperone/DNA topoisomerase II/histidine kinase"/>
    <property type="match status" value="1"/>
</dbReference>
<name>A0ABT1NKL8_9FIRM</name>
<feature type="domain" description="Sensor histidine kinase NatK-like C-terminal" evidence="5">
    <location>
        <begin position="332"/>
        <end position="436"/>
    </location>
</feature>
<evidence type="ECO:0000313" key="7">
    <source>
        <dbReference type="EMBL" id="MCQ1531793.1"/>
    </source>
</evidence>
<feature type="transmembrane region" description="Helical" evidence="4">
    <location>
        <begin position="6"/>
        <end position="27"/>
    </location>
</feature>
<dbReference type="EMBL" id="JAJEKE010000031">
    <property type="protein sequence ID" value="MCQ1531793.1"/>
    <property type="molecule type" value="Genomic_DNA"/>
</dbReference>
<evidence type="ECO:0000256" key="4">
    <source>
        <dbReference type="SAM" id="Phobius"/>
    </source>
</evidence>
<evidence type="ECO:0000313" key="8">
    <source>
        <dbReference type="Proteomes" id="UP001651880"/>
    </source>
</evidence>
<feature type="transmembrane region" description="Helical" evidence="4">
    <location>
        <begin position="123"/>
        <end position="141"/>
    </location>
</feature>
<feature type="transmembrane region" description="Helical" evidence="4">
    <location>
        <begin position="90"/>
        <end position="117"/>
    </location>
</feature>
<evidence type="ECO:0000259" key="5">
    <source>
        <dbReference type="Pfam" id="PF14501"/>
    </source>
</evidence>
<dbReference type="Gene3D" id="3.30.565.10">
    <property type="entry name" value="Histidine kinase-like ATPase, C-terminal domain"/>
    <property type="match status" value="1"/>
</dbReference>
<evidence type="ECO:0000256" key="2">
    <source>
        <dbReference type="ARBA" id="ARBA00022679"/>
    </source>
</evidence>
<dbReference type="InterPro" id="IPR036890">
    <property type="entry name" value="HATPase_C_sf"/>
</dbReference>
<dbReference type="Gene3D" id="1.10.287.130">
    <property type="match status" value="1"/>
</dbReference>
<keyword evidence="2" id="KW-0808">Transferase</keyword>
<dbReference type="RefSeq" id="WP_255229360.1">
    <property type="nucleotide sequence ID" value="NZ_JAJEKE010000031.1"/>
</dbReference>
<dbReference type="PANTHER" id="PTHR40448:SF1">
    <property type="entry name" value="TWO-COMPONENT SENSOR HISTIDINE KINASE"/>
    <property type="match status" value="1"/>
</dbReference>
<dbReference type="Proteomes" id="UP001651880">
    <property type="component" value="Unassembled WGS sequence"/>
</dbReference>
<dbReference type="SUPFAM" id="SSF55890">
    <property type="entry name" value="Sporulation response regulatory protein Spo0B"/>
    <property type="match status" value="1"/>
</dbReference>
<organism evidence="7 8">
    <name type="scientific">Lutispora saccharofermentans</name>
    <dbReference type="NCBI Taxonomy" id="3024236"/>
    <lineage>
        <taxon>Bacteria</taxon>
        <taxon>Bacillati</taxon>
        <taxon>Bacillota</taxon>
        <taxon>Clostridia</taxon>
        <taxon>Lutisporales</taxon>
        <taxon>Lutisporaceae</taxon>
        <taxon>Lutispora</taxon>
    </lineage>
</organism>
<protein>
    <submittedName>
        <fullName evidence="7">GHKL domain-containing protein</fullName>
    </submittedName>
</protein>
<feature type="transmembrane region" description="Helical" evidence="4">
    <location>
        <begin position="191"/>
        <end position="211"/>
    </location>
</feature>
<dbReference type="Pfam" id="PF14501">
    <property type="entry name" value="HATPase_c_5"/>
    <property type="match status" value="1"/>
</dbReference>
<feature type="domain" description="SpoOB alpha-helical" evidence="6">
    <location>
        <begin position="237"/>
        <end position="291"/>
    </location>
</feature>
<keyword evidence="4" id="KW-0472">Membrane</keyword>
<feature type="transmembrane region" description="Helical" evidence="4">
    <location>
        <begin position="64"/>
        <end position="83"/>
    </location>
</feature>
<comment type="caution">
    <text evidence="7">The sequence shown here is derived from an EMBL/GenBank/DDBJ whole genome shotgun (WGS) entry which is preliminary data.</text>
</comment>
<dbReference type="InterPro" id="IPR016120">
    <property type="entry name" value="Sig_transdc_His_kin_SpoOB"/>
</dbReference>
<keyword evidence="4" id="KW-1133">Transmembrane helix</keyword>
<dbReference type="InterPro" id="IPR039506">
    <property type="entry name" value="SPOB_a"/>
</dbReference>
<dbReference type="Pfam" id="PF14689">
    <property type="entry name" value="SPOB_a"/>
    <property type="match status" value="1"/>
</dbReference>
<dbReference type="PANTHER" id="PTHR40448">
    <property type="entry name" value="TWO-COMPONENT SENSOR HISTIDINE KINASE"/>
    <property type="match status" value="1"/>
</dbReference>
<keyword evidence="3" id="KW-0418">Kinase</keyword>
<evidence type="ECO:0000256" key="3">
    <source>
        <dbReference type="ARBA" id="ARBA00022777"/>
    </source>
</evidence>
<reference evidence="7 8" key="1">
    <citation type="submission" date="2021-10" db="EMBL/GenBank/DDBJ databases">
        <title>Lutispora strain m25 sp. nov., a thermophilic, non-spore-forming bacterium isolated from a lab-scale methanogenic bioreactor digesting anaerobic sludge.</title>
        <authorList>
            <person name="El Houari A."/>
            <person name="Mcdonald J."/>
        </authorList>
    </citation>
    <scope>NUCLEOTIDE SEQUENCE [LARGE SCALE GENOMIC DNA]</scope>
    <source>
        <strain evidence="8">m25</strain>
    </source>
</reference>
<keyword evidence="4" id="KW-0812">Transmembrane</keyword>